<dbReference type="InterPro" id="IPR029044">
    <property type="entry name" value="Nucleotide-diphossugar_trans"/>
</dbReference>
<evidence type="ECO:0000259" key="1">
    <source>
        <dbReference type="Pfam" id="PF00535"/>
    </source>
</evidence>
<dbReference type="SUPFAM" id="SSF53448">
    <property type="entry name" value="Nucleotide-diphospho-sugar transferases"/>
    <property type="match status" value="1"/>
</dbReference>
<dbReference type="STRING" id="549789.NIES30_10320"/>
<comment type="caution">
    <text evidence="2">The sequence shown here is derived from an EMBL/GenBank/DDBJ whole genome shotgun (WGS) entry which is preliminary data.</text>
</comment>
<dbReference type="CDD" id="cd00761">
    <property type="entry name" value="Glyco_tranf_GTA_type"/>
    <property type="match status" value="1"/>
</dbReference>
<dbReference type="InterPro" id="IPR001173">
    <property type="entry name" value="Glyco_trans_2-like"/>
</dbReference>
<feature type="domain" description="Glycosyltransferase 2-like" evidence="1">
    <location>
        <begin position="17"/>
        <end position="155"/>
    </location>
</feature>
<keyword evidence="3" id="KW-1185">Reference proteome</keyword>
<dbReference type="Pfam" id="PF00535">
    <property type="entry name" value="Glycos_transf_2"/>
    <property type="match status" value="1"/>
</dbReference>
<dbReference type="Gene3D" id="3.90.550.10">
    <property type="entry name" value="Spore Coat Polysaccharide Biosynthesis Protein SpsA, Chain A"/>
    <property type="match status" value="1"/>
</dbReference>
<proteinExistence type="predicted"/>
<dbReference type="PANTHER" id="PTHR43685:SF2">
    <property type="entry name" value="GLYCOSYLTRANSFERASE 2-LIKE DOMAIN-CONTAINING PROTEIN"/>
    <property type="match status" value="1"/>
</dbReference>
<dbReference type="InterPro" id="IPR050834">
    <property type="entry name" value="Glycosyltransf_2"/>
</dbReference>
<protein>
    <recommendedName>
        <fullName evidence="1">Glycosyltransferase 2-like domain-containing protein</fullName>
    </recommendedName>
</protein>
<reference evidence="2 3" key="1">
    <citation type="submission" date="2016-11" db="EMBL/GenBank/DDBJ databases">
        <title>Draft Genome Sequences of Nine Cyanobacterial Strains from Diverse Habitats.</title>
        <authorList>
            <person name="Zhu T."/>
            <person name="Hou S."/>
            <person name="Lu X."/>
            <person name="Hess W.R."/>
        </authorList>
    </citation>
    <scope>NUCLEOTIDE SEQUENCE [LARGE SCALE GENOMIC DNA]</scope>
    <source>
        <strain evidence="2 3">NIES-30</strain>
    </source>
</reference>
<dbReference type="EMBL" id="MRCG01000006">
    <property type="protein sequence ID" value="OKH48410.1"/>
    <property type="molecule type" value="Genomic_DNA"/>
</dbReference>
<evidence type="ECO:0000313" key="2">
    <source>
        <dbReference type="EMBL" id="OKH48410.1"/>
    </source>
</evidence>
<name>A0A1U7J6C3_9CYAN</name>
<accession>A0A1U7J6C3</accession>
<dbReference type="PANTHER" id="PTHR43685">
    <property type="entry name" value="GLYCOSYLTRANSFERASE"/>
    <property type="match status" value="1"/>
</dbReference>
<dbReference type="OrthoDB" id="9812327at2"/>
<organism evidence="2 3">
    <name type="scientific">Phormidium tenue NIES-30</name>
    <dbReference type="NCBI Taxonomy" id="549789"/>
    <lineage>
        <taxon>Bacteria</taxon>
        <taxon>Bacillati</taxon>
        <taxon>Cyanobacteriota</taxon>
        <taxon>Cyanophyceae</taxon>
        <taxon>Oscillatoriophycideae</taxon>
        <taxon>Oscillatoriales</taxon>
        <taxon>Oscillatoriaceae</taxon>
        <taxon>Phormidium</taxon>
    </lineage>
</organism>
<dbReference type="Proteomes" id="UP000185557">
    <property type="component" value="Unassembled WGS sequence"/>
</dbReference>
<sequence length="333" mass="38125">MKIAFLKDIMLQDPHVSIVIPTYNRAATLKEALECVYAQSYKGSKEVIVIDDNSTDNTVELIGTEFPDVCFVHLNKNVGPSAARNIGISKAKGDFIAFLDSDDLWDLDYLSSQLSVFGDKKGIYPKKVSVSSTIEWNTVSGRRSEYDQKPNLKRYRSPIHHLFSKGSFVFSPSSIVLPRKFIEDAGVFNESLRFGEDTELYIRLLLSGYKFVYESQTHSIRRKHFQDQAISPENLEKRRLNRIETAEKYYDLVSSKFEVDSMSEIRTQINLYFAREFLANWNLLKWLSLHVSSFSFKAIRVSTSALTKDMSLLLKMILKLLFQGLTKSNYSVG</sequence>
<dbReference type="AlphaFoldDB" id="A0A1U7J6C3"/>
<gene>
    <name evidence="2" type="ORF">NIES30_10320</name>
</gene>
<evidence type="ECO:0000313" key="3">
    <source>
        <dbReference type="Proteomes" id="UP000185557"/>
    </source>
</evidence>